<comment type="caution">
    <text evidence="1">The sequence shown here is derived from an EMBL/GenBank/DDBJ whole genome shotgun (WGS) entry which is preliminary data.</text>
</comment>
<name>A0A2P5C0S3_PARAD</name>
<gene>
    <name evidence="1" type="ORF">PanWU01x14_194030</name>
</gene>
<feature type="non-terminal residue" evidence="1">
    <location>
        <position position="1"/>
    </location>
</feature>
<protein>
    <submittedName>
        <fullName evidence="1">Uncharacterized protein</fullName>
    </submittedName>
</protein>
<dbReference type="EMBL" id="JXTB01000192">
    <property type="protein sequence ID" value="PON54662.1"/>
    <property type="molecule type" value="Genomic_DNA"/>
</dbReference>
<dbReference type="OrthoDB" id="10278273at2759"/>
<organism evidence="1 2">
    <name type="scientific">Parasponia andersonii</name>
    <name type="common">Sponia andersonii</name>
    <dbReference type="NCBI Taxonomy" id="3476"/>
    <lineage>
        <taxon>Eukaryota</taxon>
        <taxon>Viridiplantae</taxon>
        <taxon>Streptophyta</taxon>
        <taxon>Embryophyta</taxon>
        <taxon>Tracheophyta</taxon>
        <taxon>Spermatophyta</taxon>
        <taxon>Magnoliopsida</taxon>
        <taxon>eudicotyledons</taxon>
        <taxon>Gunneridae</taxon>
        <taxon>Pentapetalae</taxon>
        <taxon>rosids</taxon>
        <taxon>fabids</taxon>
        <taxon>Rosales</taxon>
        <taxon>Cannabaceae</taxon>
        <taxon>Parasponia</taxon>
    </lineage>
</organism>
<dbReference type="AlphaFoldDB" id="A0A2P5C0S3"/>
<keyword evidence="2" id="KW-1185">Reference proteome</keyword>
<sequence length="74" mass="8339">NLRPRTVARVIEQMDQKCGITYTKDFGVCRSLGGGDLTISFYVNEAPMWYLLPNIIKLSTPSCEFITFLSTFAV</sequence>
<dbReference type="Proteomes" id="UP000237105">
    <property type="component" value="Unassembled WGS sequence"/>
</dbReference>
<accession>A0A2P5C0S3</accession>
<evidence type="ECO:0000313" key="1">
    <source>
        <dbReference type="EMBL" id="PON54662.1"/>
    </source>
</evidence>
<proteinExistence type="predicted"/>
<reference evidence="2" key="1">
    <citation type="submission" date="2016-06" db="EMBL/GenBank/DDBJ databases">
        <title>Parallel loss of symbiosis genes in relatives of nitrogen-fixing non-legume Parasponia.</title>
        <authorList>
            <person name="Van Velzen R."/>
            <person name="Holmer R."/>
            <person name="Bu F."/>
            <person name="Rutten L."/>
            <person name="Van Zeijl A."/>
            <person name="Liu W."/>
            <person name="Santuari L."/>
            <person name="Cao Q."/>
            <person name="Sharma T."/>
            <person name="Shen D."/>
            <person name="Roswanjaya Y."/>
            <person name="Wardhani T."/>
            <person name="Kalhor M.S."/>
            <person name="Jansen J."/>
            <person name="Van den Hoogen J."/>
            <person name="Gungor B."/>
            <person name="Hartog M."/>
            <person name="Hontelez J."/>
            <person name="Verver J."/>
            <person name="Yang W.-C."/>
            <person name="Schijlen E."/>
            <person name="Repin R."/>
            <person name="Schilthuizen M."/>
            <person name="Schranz E."/>
            <person name="Heidstra R."/>
            <person name="Miyata K."/>
            <person name="Fedorova E."/>
            <person name="Kohlen W."/>
            <person name="Bisseling T."/>
            <person name="Smit S."/>
            <person name="Geurts R."/>
        </authorList>
    </citation>
    <scope>NUCLEOTIDE SEQUENCE [LARGE SCALE GENOMIC DNA]</scope>
    <source>
        <strain evidence="2">cv. WU1-14</strain>
    </source>
</reference>
<evidence type="ECO:0000313" key="2">
    <source>
        <dbReference type="Proteomes" id="UP000237105"/>
    </source>
</evidence>